<evidence type="ECO:0000313" key="4">
    <source>
        <dbReference type="Proteomes" id="UP000184346"/>
    </source>
</evidence>
<protein>
    <submittedName>
        <fullName evidence="3">VanZ like family protein</fullName>
    </submittedName>
</protein>
<dbReference type="EMBL" id="FQUJ01000009">
    <property type="protein sequence ID" value="SHF28181.1"/>
    <property type="molecule type" value="Genomic_DNA"/>
</dbReference>
<dbReference type="InterPro" id="IPR006976">
    <property type="entry name" value="VanZ-like"/>
</dbReference>
<gene>
    <name evidence="3" type="ORF">SAMN02745148_02215</name>
</gene>
<feature type="domain" description="VanZ-like" evidence="2">
    <location>
        <begin position="24"/>
        <end position="95"/>
    </location>
</feature>
<keyword evidence="4" id="KW-1185">Reference proteome</keyword>
<feature type="transmembrane region" description="Helical" evidence="1">
    <location>
        <begin position="80"/>
        <end position="100"/>
    </location>
</feature>
<evidence type="ECO:0000259" key="2">
    <source>
        <dbReference type="Pfam" id="PF04892"/>
    </source>
</evidence>
<dbReference type="Pfam" id="PF04892">
    <property type="entry name" value="VanZ"/>
    <property type="match status" value="1"/>
</dbReference>
<keyword evidence="1" id="KW-0812">Transmembrane</keyword>
<keyword evidence="1" id="KW-0472">Membrane</keyword>
<sequence>MAAALAIALGSLAPGDEMPRNLPWDKLNHFLGYGVLAALSGLAGLRPWSAWLVASGYGMLVELAQIAVPGRLGGDPYDMLANALGAAMAVLLLAALRHFFNGALFAKQNRRNNP</sequence>
<organism evidence="3 4">
    <name type="scientific">Modicisalibacter ilicicola DSM 19980</name>
    <dbReference type="NCBI Taxonomy" id="1121942"/>
    <lineage>
        <taxon>Bacteria</taxon>
        <taxon>Pseudomonadati</taxon>
        <taxon>Pseudomonadota</taxon>
        <taxon>Gammaproteobacteria</taxon>
        <taxon>Oceanospirillales</taxon>
        <taxon>Halomonadaceae</taxon>
        <taxon>Modicisalibacter</taxon>
    </lineage>
</organism>
<dbReference type="Proteomes" id="UP000184346">
    <property type="component" value="Unassembled WGS sequence"/>
</dbReference>
<evidence type="ECO:0000256" key="1">
    <source>
        <dbReference type="SAM" id="Phobius"/>
    </source>
</evidence>
<keyword evidence="1" id="KW-1133">Transmembrane helix</keyword>
<evidence type="ECO:0000313" key="3">
    <source>
        <dbReference type="EMBL" id="SHF28181.1"/>
    </source>
</evidence>
<dbReference type="AlphaFoldDB" id="A0A1M5ACW4"/>
<name>A0A1M5ACW4_9GAMM</name>
<proteinExistence type="predicted"/>
<dbReference type="STRING" id="1121942.SAMN02745148_02215"/>
<accession>A0A1M5ACW4</accession>
<reference evidence="3 4" key="1">
    <citation type="submission" date="2016-11" db="EMBL/GenBank/DDBJ databases">
        <authorList>
            <person name="Jaros S."/>
            <person name="Januszkiewicz K."/>
            <person name="Wedrychowicz H."/>
        </authorList>
    </citation>
    <scope>NUCLEOTIDE SEQUENCE [LARGE SCALE GENOMIC DNA]</scope>
    <source>
        <strain evidence="3 4">DSM 19980</strain>
    </source>
</reference>